<dbReference type="Pfam" id="PF01738">
    <property type="entry name" value="DLH"/>
    <property type="match status" value="1"/>
</dbReference>
<gene>
    <name evidence="2" type="ORF">JF888_13505</name>
</gene>
<dbReference type="RefSeq" id="WP_338181405.1">
    <property type="nucleotide sequence ID" value="NZ_JAEKNQ010000054.1"/>
</dbReference>
<organism evidence="2 3">
    <name type="scientific">Candidatus Dormiibacter inghamiae</name>
    <dbReference type="NCBI Taxonomy" id="3127013"/>
    <lineage>
        <taxon>Bacteria</taxon>
        <taxon>Bacillati</taxon>
        <taxon>Candidatus Dormiibacterota</taxon>
        <taxon>Candidatus Dormibacteria</taxon>
        <taxon>Candidatus Dormibacterales</taxon>
        <taxon>Candidatus Dormibacteraceae</taxon>
        <taxon>Candidatus Dormiibacter</taxon>
    </lineage>
</organism>
<evidence type="ECO:0000313" key="3">
    <source>
        <dbReference type="Proteomes" id="UP000620075"/>
    </source>
</evidence>
<dbReference type="InterPro" id="IPR051049">
    <property type="entry name" value="Dienelactone_hydrolase-like"/>
</dbReference>
<evidence type="ECO:0000313" key="2">
    <source>
        <dbReference type="EMBL" id="MBJ7604188.1"/>
    </source>
</evidence>
<dbReference type="InterPro" id="IPR029058">
    <property type="entry name" value="AB_hydrolase_fold"/>
</dbReference>
<dbReference type="PANTHER" id="PTHR46623:SF6">
    <property type="entry name" value="ALPHA_BETA-HYDROLASES SUPERFAMILY PROTEIN"/>
    <property type="match status" value="1"/>
</dbReference>
<dbReference type="GO" id="GO:0016787">
    <property type="term" value="F:hydrolase activity"/>
    <property type="evidence" value="ECO:0007669"/>
    <property type="project" value="UniProtKB-KW"/>
</dbReference>
<keyword evidence="2" id="KW-0378">Hydrolase</keyword>
<dbReference type="InterPro" id="IPR002925">
    <property type="entry name" value="Dienelactn_hydro"/>
</dbReference>
<dbReference type="SUPFAM" id="SSF53474">
    <property type="entry name" value="alpha/beta-Hydrolases"/>
    <property type="match status" value="1"/>
</dbReference>
<feature type="domain" description="Dienelactone hydrolase" evidence="1">
    <location>
        <begin position="36"/>
        <end position="243"/>
    </location>
</feature>
<dbReference type="EMBL" id="JAEKNQ010000054">
    <property type="protein sequence ID" value="MBJ7604188.1"/>
    <property type="molecule type" value="Genomic_DNA"/>
</dbReference>
<comment type="caution">
    <text evidence="2">The sequence shown here is derived from an EMBL/GenBank/DDBJ whole genome shotgun (WGS) entry which is preliminary data.</text>
</comment>
<evidence type="ECO:0000259" key="1">
    <source>
        <dbReference type="Pfam" id="PF01738"/>
    </source>
</evidence>
<dbReference type="PANTHER" id="PTHR46623">
    <property type="entry name" value="CARBOXYMETHYLENEBUTENOLIDASE-RELATED"/>
    <property type="match status" value="1"/>
</dbReference>
<protein>
    <submittedName>
        <fullName evidence="2">Dienelactone hydrolase family protein</fullName>
    </submittedName>
</protein>
<dbReference type="Gene3D" id="3.40.50.1820">
    <property type="entry name" value="alpha/beta hydrolase"/>
    <property type="match status" value="1"/>
</dbReference>
<name>A0A934NEF4_9BACT</name>
<sequence length="256" mass="27911">MCYTDDARPPLPRVSGAAADQGEVRLTSADGNRFLAYFARAARPRAAGIVIMPDARGLHGFYKELAQRFAETGVDAVAIDYFGRTATENARDEGFDFRAHLERVKSSGINADVLAAVQHLRSEEMGSPGAIFTVGFCFGGAHSWRQSAAGHGLAGCIGFYGRPQAAREVLGGMQAPLLLLVAGADVTPQDEFQRFDQELTAAGVPHRMVTYPGAPHSFFDRTWAEHREACDDAWEQMLRFIREEGRLSSPPATNKH</sequence>
<proteinExistence type="predicted"/>
<dbReference type="Proteomes" id="UP000620075">
    <property type="component" value="Unassembled WGS sequence"/>
</dbReference>
<reference evidence="2 3" key="1">
    <citation type="submission" date="2020-10" db="EMBL/GenBank/DDBJ databases">
        <title>Ca. Dormibacterota MAGs.</title>
        <authorList>
            <person name="Montgomery K."/>
        </authorList>
    </citation>
    <scope>NUCLEOTIDE SEQUENCE [LARGE SCALE GENOMIC DNA]</scope>
    <source>
        <strain evidence="2">SC8811_S16_3</strain>
    </source>
</reference>
<dbReference type="AlphaFoldDB" id="A0A934NEF4"/>
<accession>A0A934NEF4</accession>